<evidence type="ECO:0000313" key="2">
    <source>
        <dbReference type="Proteomes" id="UP000650466"/>
    </source>
</evidence>
<dbReference type="GO" id="GO:0046403">
    <property type="term" value="F:polynucleotide 3'-phosphatase activity"/>
    <property type="evidence" value="ECO:0007669"/>
    <property type="project" value="TreeGrafter"/>
</dbReference>
<dbReference type="AlphaFoldDB" id="A0A926KSG0"/>
<dbReference type="SUPFAM" id="SSF52540">
    <property type="entry name" value="P-loop containing nucleoside triphosphate hydrolases"/>
    <property type="match status" value="1"/>
</dbReference>
<dbReference type="GO" id="GO:0046404">
    <property type="term" value="F:ATP-dependent polydeoxyribonucleotide 5'-hydroxyl-kinase activity"/>
    <property type="evidence" value="ECO:0007669"/>
    <property type="project" value="TreeGrafter"/>
</dbReference>
<sequence>MECVIFVGIQASGKSTFFKERFFNSHIRINMDMLITRHRENIYLAASFQAKQPFVVDNTNPTIEDRSKYISLAKEHKFRVVGYYFEPDFAESIKRNEVRLGREKVPEVGIKSVMKRLQTPGFSEGFDTLYRVRTEDGKFYVEEMHERIEGSLKSSAIIVPEILKEEKSDL</sequence>
<proteinExistence type="predicted"/>
<gene>
    <name evidence="1" type="ORF">ICC18_24495</name>
</gene>
<dbReference type="Proteomes" id="UP000650466">
    <property type="component" value="Unassembled WGS sequence"/>
</dbReference>
<dbReference type="GO" id="GO:0005524">
    <property type="term" value="F:ATP binding"/>
    <property type="evidence" value="ECO:0007669"/>
    <property type="project" value="UniProtKB-KW"/>
</dbReference>
<accession>A0A926KSG0</accession>
<dbReference type="Gene3D" id="3.40.50.300">
    <property type="entry name" value="P-loop containing nucleotide triphosphate hydrolases"/>
    <property type="match status" value="1"/>
</dbReference>
<keyword evidence="1" id="KW-0067">ATP-binding</keyword>
<keyword evidence="1" id="KW-0547">Nucleotide-binding</keyword>
<keyword evidence="2" id="KW-1185">Reference proteome</keyword>
<reference evidence="1" key="1">
    <citation type="submission" date="2020-09" db="EMBL/GenBank/DDBJ databases">
        <title>Draft Genome Sequence of Paenibacillus sp. WST5.</title>
        <authorList>
            <person name="Bao Z."/>
        </authorList>
    </citation>
    <scope>NUCLEOTIDE SEQUENCE</scope>
    <source>
        <strain evidence="1">WST5</strain>
    </source>
</reference>
<comment type="caution">
    <text evidence="1">The sequence shown here is derived from an EMBL/GenBank/DDBJ whole genome shotgun (WGS) entry which is preliminary data.</text>
</comment>
<organism evidence="1 2">
    <name type="scientific">Paenibacillus sedimenti</name>
    <dbReference type="NCBI Taxonomy" id="2770274"/>
    <lineage>
        <taxon>Bacteria</taxon>
        <taxon>Bacillati</taxon>
        <taxon>Bacillota</taxon>
        <taxon>Bacilli</taxon>
        <taxon>Bacillales</taxon>
        <taxon>Paenibacillaceae</taxon>
        <taxon>Paenibacillus</taxon>
    </lineage>
</organism>
<dbReference type="GO" id="GO:0006281">
    <property type="term" value="P:DNA repair"/>
    <property type="evidence" value="ECO:0007669"/>
    <property type="project" value="TreeGrafter"/>
</dbReference>
<protein>
    <submittedName>
        <fullName evidence="1">ATP-binding protein</fullName>
    </submittedName>
</protein>
<dbReference type="EMBL" id="JACVVD010000010">
    <property type="protein sequence ID" value="MBD0383267.1"/>
    <property type="molecule type" value="Genomic_DNA"/>
</dbReference>
<dbReference type="RefSeq" id="WP_188177048.1">
    <property type="nucleotide sequence ID" value="NZ_JACVVD010000010.1"/>
</dbReference>
<dbReference type="PANTHER" id="PTHR12083:SF9">
    <property type="entry name" value="BIFUNCTIONAL POLYNUCLEOTIDE PHOSPHATASE_KINASE"/>
    <property type="match status" value="1"/>
</dbReference>
<dbReference type="PANTHER" id="PTHR12083">
    <property type="entry name" value="BIFUNCTIONAL POLYNUCLEOTIDE PHOSPHATASE/KINASE"/>
    <property type="match status" value="1"/>
</dbReference>
<dbReference type="Pfam" id="PF13671">
    <property type="entry name" value="AAA_33"/>
    <property type="match status" value="1"/>
</dbReference>
<evidence type="ECO:0000313" key="1">
    <source>
        <dbReference type="EMBL" id="MBD0383267.1"/>
    </source>
</evidence>
<dbReference type="GO" id="GO:0003690">
    <property type="term" value="F:double-stranded DNA binding"/>
    <property type="evidence" value="ECO:0007669"/>
    <property type="project" value="TreeGrafter"/>
</dbReference>
<name>A0A926KSG0_9BACL</name>
<dbReference type="InterPro" id="IPR027417">
    <property type="entry name" value="P-loop_NTPase"/>
</dbReference>